<dbReference type="Pfam" id="PF07896">
    <property type="entry name" value="DUF1674"/>
    <property type="match status" value="1"/>
</dbReference>
<evidence type="ECO:0000256" key="1">
    <source>
        <dbReference type="ARBA" id="ARBA00005701"/>
    </source>
</evidence>
<comment type="similarity">
    <text evidence="1">Belongs to the SDHAF4 family.</text>
</comment>
<dbReference type="PANTHER" id="PTHR28524:SF3">
    <property type="entry name" value="SUCCINATE DEHYDROGENASE ASSEMBLY FACTOR 4, MITOCHONDRIAL"/>
    <property type="match status" value="1"/>
</dbReference>
<reference evidence="4" key="3">
    <citation type="submission" date="2025-09" db="UniProtKB">
        <authorList>
            <consortium name="Ensembl"/>
        </authorList>
    </citation>
    <scope>IDENTIFICATION</scope>
</reference>
<dbReference type="GO" id="GO:0034553">
    <property type="term" value="P:mitochondrial respiratory chain complex II assembly"/>
    <property type="evidence" value="ECO:0007669"/>
    <property type="project" value="TreeGrafter"/>
</dbReference>
<evidence type="ECO:0000313" key="5">
    <source>
        <dbReference type="Proteomes" id="UP000694405"/>
    </source>
</evidence>
<name>A0A8C6JM59_MELUD</name>
<keyword evidence="5" id="KW-1185">Reference proteome</keyword>
<evidence type="ECO:0000313" key="4">
    <source>
        <dbReference type="Ensembl" id="ENSMUNP00000013785.2"/>
    </source>
</evidence>
<evidence type="ECO:0000256" key="3">
    <source>
        <dbReference type="SAM" id="MobiDB-lite"/>
    </source>
</evidence>
<dbReference type="AlphaFoldDB" id="A0A8C6JM59"/>
<dbReference type="InterPro" id="IPR012875">
    <property type="entry name" value="SDHF4"/>
</dbReference>
<dbReference type="Proteomes" id="UP000694405">
    <property type="component" value="Chromosome 3"/>
</dbReference>
<organism evidence="4 5">
    <name type="scientific">Melopsittacus undulatus</name>
    <name type="common">Budgerigar</name>
    <name type="synonym">Psittacus undulatus</name>
    <dbReference type="NCBI Taxonomy" id="13146"/>
    <lineage>
        <taxon>Eukaryota</taxon>
        <taxon>Metazoa</taxon>
        <taxon>Chordata</taxon>
        <taxon>Craniata</taxon>
        <taxon>Vertebrata</taxon>
        <taxon>Euteleostomi</taxon>
        <taxon>Archelosauria</taxon>
        <taxon>Archosauria</taxon>
        <taxon>Dinosauria</taxon>
        <taxon>Saurischia</taxon>
        <taxon>Theropoda</taxon>
        <taxon>Coelurosauria</taxon>
        <taxon>Aves</taxon>
        <taxon>Neognathae</taxon>
        <taxon>Neoaves</taxon>
        <taxon>Telluraves</taxon>
        <taxon>Australaves</taxon>
        <taxon>Psittaciformes</taxon>
        <taxon>Psittaculidae</taxon>
        <taxon>Melopsittacus</taxon>
    </lineage>
</organism>
<reference evidence="4" key="1">
    <citation type="submission" date="2020-03" db="EMBL/GenBank/DDBJ databases">
        <title>Melopsittacus undulatus (budgerigar) genome, bMelUnd1, maternal haplotype with Z.</title>
        <authorList>
            <person name="Gedman G."/>
            <person name="Mountcastle J."/>
            <person name="Haase B."/>
            <person name="Formenti G."/>
            <person name="Wright T."/>
            <person name="Apodaca J."/>
            <person name="Pelan S."/>
            <person name="Chow W."/>
            <person name="Rhie A."/>
            <person name="Howe K."/>
            <person name="Fedrigo O."/>
            <person name="Jarvis E.D."/>
        </authorList>
    </citation>
    <scope>NUCLEOTIDE SEQUENCE [LARGE SCALE GENOMIC DNA]</scope>
</reference>
<sequence length="169" mass="18239">MGDGLRRRGDCGVPGCLEPFYPKPPPSPHPPFPPDTPAAGEPRLLLPLACGACAVPSSSPCRVPCVGWAMSLRVLRGVPGVAKSSLLCSLRRSTSCKTGGRSEPAKQPLRKPKLPVGRFDEPEEFSVEKEPLEKFPDGINPVTKERGGPKGPEPTRFGDWERKGRCIDF</sequence>
<dbReference type="Ensembl" id="ENSMUNT00000015889.2">
    <property type="protein sequence ID" value="ENSMUNP00000013785.2"/>
    <property type="gene ID" value="ENSMUNG00000010754.2"/>
</dbReference>
<dbReference type="PANTHER" id="PTHR28524">
    <property type="entry name" value="SUCCINATE DEHYDROGENASE ASSEMBLY FACTOR 4, MITOCHONDRIAL"/>
    <property type="match status" value="1"/>
</dbReference>
<feature type="compositionally biased region" description="Basic and acidic residues" evidence="3">
    <location>
        <begin position="126"/>
        <end position="136"/>
    </location>
</feature>
<accession>A0A8V5GBR8</accession>
<dbReference type="GO" id="GO:0005739">
    <property type="term" value="C:mitochondrion"/>
    <property type="evidence" value="ECO:0007669"/>
    <property type="project" value="TreeGrafter"/>
</dbReference>
<protein>
    <recommendedName>
        <fullName evidence="2">Succinate dehydrogenase assembly factor 4, mitochondrial</fullName>
    </recommendedName>
</protein>
<evidence type="ECO:0000256" key="2">
    <source>
        <dbReference type="ARBA" id="ARBA00022170"/>
    </source>
</evidence>
<gene>
    <name evidence="4" type="primary">LOC101879941</name>
</gene>
<feature type="region of interest" description="Disordered" evidence="3">
    <location>
        <begin position="93"/>
        <end position="159"/>
    </location>
</feature>
<proteinExistence type="inferred from homology"/>
<feature type="compositionally biased region" description="Pro residues" evidence="3">
    <location>
        <begin position="21"/>
        <end position="36"/>
    </location>
</feature>
<feature type="compositionally biased region" description="Basic and acidic residues" evidence="3">
    <location>
        <begin position="1"/>
        <end position="10"/>
    </location>
</feature>
<accession>A0A8C6JM59</accession>
<reference evidence="4" key="2">
    <citation type="submission" date="2025-08" db="UniProtKB">
        <authorList>
            <consortium name="Ensembl"/>
        </authorList>
    </citation>
    <scope>IDENTIFICATION</scope>
</reference>
<feature type="region of interest" description="Disordered" evidence="3">
    <location>
        <begin position="1"/>
        <end position="40"/>
    </location>
</feature>